<evidence type="ECO:0000256" key="1">
    <source>
        <dbReference type="SAM" id="Phobius"/>
    </source>
</evidence>
<sequence length="501" mass="58080">MQKSKLLHVLIIGSIIWTILILIFNFNNPILCDTDNDNQQTNQNTQHNGDTTRNIQNNANNQVVRTNLIPRSRTMFMQPRGGTNENLQGNINSQTIINNSSVGVSDETLISGNKSNPSPRASSARWELQISSKLKLRLDSNGLVTRSYQGNSTTLSDTMVTVDNRVKQLGTIREKGARLVFMENNYYVRTLSFADFYQRLLDYFKYDVISKTQFNNYFGNIIDLAYRLDNNNKILIDYKEELLNDNRNYYNILNNKLIHMNNIYSIVVLDFKTDTFLSLNYGASNLADLYLENLKHKHELNLELVKTQLDANFNTDNLLRVHHAYVLHKYNGTITLDDLLESQHMNQINKIMDNKFYVRSIVAERHNIDNTFMYWENFKLFTFKFVGYDDSVSYEIIPVDTFVKLACYVQYSWVRKLEKNELFFNLGKNKMHLMIRALKLDTHGIDGTDLSARFSSDSESSVELNRQARQNSSNNIQLFQSERAVANKLIGYVSNIFNKRG</sequence>
<dbReference type="EMBL" id="MK623257">
    <property type="protein sequence ID" value="QEG57032.1"/>
    <property type="molecule type" value="Genomic_DNA"/>
</dbReference>
<geneLocation type="mitochondrion" evidence="2"/>
<reference evidence="2" key="1">
    <citation type="journal article" date="2019" name="Genome Biol. Evol.">
        <title>Evidence of extensive intraspecific noncoding reshuffling in a 169-kb mitochondrial genome of a basidiomycetous fungus.</title>
        <authorList>
            <person name="Lee H.H."/>
            <person name="Ke H.M."/>
            <person name="Lin C.I."/>
            <person name="Lee T.J."/>
            <person name="Chung C.L."/>
            <person name="Tsai I.J."/>
        </authorList>
    </citation>
    <scope>NUCLEOTIDE SEQUENCE</scope>
    <source>
        <strain evidence="2">BCRC 35384</strain>
    </source>
</reference>
<organism evidence="2">
    <name type="scientific">Porodaedalea pini</name>
    <dbReference type="NCBI Taxonomy" id="108901"/>
    <lineage>
        <taxon>Eukaryota</taxon>
        <taxon>Fungi</taxon>
        <taxon>Dikarya</taxon>
        <taxon>Basidiomycota</taxon>
        <taxon>Agaricomycotina</taxon>
        <taxon>Agaricomycetes</taxon>
        <taxon>Hymenochaetales</taxon>
        <taxon>Hymenochaetaceae</taxon>
        <taxon>Porodaedalea</taxon>
    </lineage>
</organism>
<keyword evidence="1" id="KW-0472">Membrane</keyword>
<evidence type="ECO:0000313" key="2">
    <source>
        <dbReference type="EMBL" id="QEG57032.1"/>
    </source>
</evidence>
<name>A0A5B9R9K7_9AGAM</name>
<keyword evidence="1" id="KW-0812">Transmembrane</keyword>
<dbReference type="AlphaFoldDB" id="A0A5B9R9K7"/>
<reference evidence="2" key="2">
    <citation type="submission" date="2019-03" db="EMBL/GenBank/DDBJ databases">
        <authorList>
            <person name="Lee H.-H."/>
            <person name="Tsai I.J."/>
        </authorList>
    </citation>
    <scope>NUCLEOTIDE SEQUENCE</scope>
    <source>
        <strain evidence="2">BCRC 35384</strain>
    </source>
</reference>
<keyword evidence="2" id="KW-0496">Mitochondrion</keyword>
<protein>
    <submittedName>
        <fullName evidence="2">Uncharacterized protein</fullName>
    </submittedName>
</protein>
<accession>A0A5B9R9K7</accession>
<feature type="transmembrane region" description="Helical" evidence="1">
    <location>
        <begin position="7"/>
        <end position="26"/>
    </location>
</feature>
<proteinExistence type="predicted"/>
<gene>
    <name evidence="2" type="ORF">PPIT_000136</name>
</gene>
<keyword evidence="1" id="KW-1133">Transmembrane helix</keyword>